<reference evidence="1 2" key="1">
    <citation type="journal article" date="2020" name="ISME J.">
        <title>Comparative genomics reveals insights into cyanobacterial evolution and habitat adaptation.</title>
        <authorList>
            <person name="Chen M.Y."/>
            <person name="Teng W.K."/>
            <person name="Zhao L."/>
            <person name="Hu C.X."/>
            <person name="Zhou Y.K."/>
            <person name="Han B.P."/>
            <person name="Song L.R."/>
            <person name="Shu W.S."/>
        </authorList>
    </citation>
    <scope>NUCLEOTIDE SEQUENCE [LARGE SCALE GENOMIC DNA]</scope>
    <source>
        <strain evidence="1 2">FACHB-1050</strain>
    </source>
</reference>
<comment type="caution">
    <text evidence="1">The sequence shown here is derived from an EMBL/GenBank/DDBJ whole genome shotgun (WGS) entry which is preliminary data.</text>
</comment>
<sequence>MGSVSNFLESKYKDLNLLLVSDLSVKFYMVFNQIIQNIKRSLVIVITEI</sequence>
<gene>
    <name evidence="1" type="ORF">H6G05_24750</name>
</gene>
<evidence type="ECO:0000313" key="2">
    <source>
        <dbReference type="Proteomes" id="UP000618445"/>
    </source>
</evidence>
<accession>A0ABR8CH42</accession>
<dbReference type="RefSeq" id="WP_190582620.1">
    <property type="nucleotide sequence ID" value="NZ_CAWPQU010000083.1"/>
</dbReference>
<evidence type="ECO:0000313" key="1">
    <source>
        <dbReference type="EMBL" id="MBD2320029.1"/>
    </source>
</evidence>
<name>A0ABR8CH42_9CYAN</name>
<organism evidence="1 2">
    <name type="scientific">Phormidium tenue FACHB-1050</name>
    <dbReference type="NCBI Taxonomy" id="2692857"/>
    <lineage>
        <taxon>Bacteria</taxon>
        <taxon>Bacillati</taxon>
        <taxon>Cyanobacteriota</taxon>
        <taxon>Cyanophyceae</taxon>
        <taxon>Oscillatoriophycideae</taxon>
        <taxon>Oscillatoriales</taxon>
        <taxon>Oscillatoriaceae</taxon>
        <taxon>Phormidium</taxon>
    </lineage>
</organism>
<proteinExistence type="predicted"/>
<dbReference type="EMBL" id="JACJQY010000084">
    <property type="protein sequence ID" value="MBD2320029.1"/>
    <property type="molecule type" value="Genomic_DNA"/>
</dbReference>
<dbReference type="Proteomes" id="UP000618445">
    <property type="component" value="Unassembled WGS sequence"/>
</dbReference>
<keyword evidence="2" id="KW-1185">Reference proteome</keyword>
<protein>
    <submittedName>
        <fullName evidence="1">Uncharacterized protein</fullName>
    </submittedName>
</protein>